<protein>
    <submittedName>
        <fullName evidence="1">YhcH/YjgK/YiaL family protein</fullName>
    </submittedName>
</protein>
<dbReference type="Proteomes" id="UP000824265">
    <property type="component" value="Unassembled WGS sequence"/>
</dbReference>
<dbReference type="GO" id="GO:0005829">
    <property type="term" value="C:cytosol"/>
    <property type="evidence" value="ECO:0007669"/>
    <property type="project" value="TreeGrafter"/>
</dbReference>
<accession>A0A9D1R351</accession>
<dbReference type="PANTHER" id="PTHR34986:SF1">
    <property type="entry name" value="PROTEIN YIAL"/>
    <property type="match status" value="1"/>
</dbReference>
<dbReference type="Gene3D" id="2.60.120.370">
    <property type="entry name" value="YhcH/YjgK/YiaL"/>
    <property type="match status" value="1"/>
</dbReference>
<reference evidence="1" key="2">
    <citation type="submission" date="2021-04" db="EMBL/GenBank/DDBJ databases">
        <authorList>
            <person name="Gilroy R."/>
        </authorList>
    </citation>
    <scope>NUCLEOTIDE SEQUENCE</scope>
    <source>
        <strain evidence="1">CHK195-6426</strain>
    </source>
</reference>
<organism evidence="1 2">
    <name type="scientific">Candidatus Acetatifactor stercoripullorum</name>
    <dbReference type="NCBI Taxonomy" id="2838414"/>
    <lineage>
        <taxon>Bacteria</taxon>
        <taxon>Bacillati</taxon>
        <taxon>Bacillota</taxon>
        <taxon>Clostridia</taxon>
        <taxon>Lachnospirales</taxon>
        <taxon>Lachnospiraceae</taxon>
        <taxon>Acetatifactor</taxon>
    </lineage>
</organism>
<reference evidence="1" key="1">
    <citation type="journal article" date="2021" name="PeerJ">
        <title>Extensive microbial diversity within the chicken gut microbiome revealed by metagenomics and culture.</title>
        <authorList>
            <person name="Gilroy R."/>
            <person name="Ravi A."/>
            <person name="Getino M."/>
            <person name="Pursley I."/>
            <person name="Horton D.L."/>
            <person name="Alikhan N.F."/>
            <person name="Baker D."/>
            <person name="Gharbi K."/>
            <person name="Hall N."/>
            <person name="Watson M."/>
            <person name="Adriaenssens E.M."/>
            <person name="Foster-Nyarko E."/>
            <person name="Jarju S."/>
            <person name="Secka A."/>
            <person name="Antonio M."/>
            <person name="Oren A."/>
            <person name="Chaudhuri R.R."/>
            <person name="La Ragione R."/>
            <person name="Hildebrand F."/>
            <person name="Pallen M.J."/>
        </authorList>
    </citation>
    <scope>NUCLEOTIDE SEQUENCE</scope>
    <source>
        <strain evidence="1">CHK195-6426</strain>
    </source>
</reference>
<dbReference type="EMBL" id="DXGH01000006">
    <property type="protein sequence ID" value="HIW80125.1"/>
    <property type="molecule type" value="Genomic_DNA"/>
</dbReference>
<proteinExistence type="predicted"/>
<evidence type="ECO:0000313" key="2">
    <source>
        <dbReference type="Proteomes" id="UP000824265"/>
    </source>
</evidence>
<name>A0A9D1R351_9FIRM</name>
<gene>
    <name evidence="1" type="ORF">H9742_01125</name>
</gene>
<evidence type="ECO:0000313" key="1">
    <source>
        <dbReference type="EMBL" id="HIW80125.1"/>
    </source>
</evidence>
<dbReference type="InterPro" id="IPR004375">
    <property type="entry name" value="NanQ/TabA/YiaL"/>
</dbReference>
<dbReference type="Pfam" id="PF04074">
    <property type="entry name" value="DUF386"/>
    <property type="match status" value="1"/>
</dbReference>
<dbReference type="InterPro" id="IPR037012">
    <property type="entry name" value="NanQ/TabA/YiaL_sf"/>
</dbReference>
<dbReference type="SUPFAM" id="SSF51197">
    <property type="entry name" value="Clavaminate synthase-like"/>
    <property type="match status" value="1"/>
</dbReference>
<dbReference type="PANTHER" id="PTHR34986">
    <property type="entry name" value="EVOLVED BETA-GALACTOSIDASE SUBUNIT BETA"/>
    <property type="match status" value="1"/>
</dbReference>
<dbReference type="AlphaFoldDB" id="A0A9D1R351"/>
<comment type="caution">
    <text evidence="1">The sequence shown here is derived from an EMBL/GenBank/DDBJ whole genome shotgun (WGS) entry which is preliminary data.</text>
</comment>
<dbReference type="RefSeq" id="WP_318704625.1">
    <property type="nucleotide sequence ID" value="NZ_CALWMU010000016.1"/>
</dbReference>
<dbReference type="NCBIfam" id="TIGR00022">
    <property type="entry name" value="YhcH/YjgK/YiaL family protein"/>
    <property type="match status" value="1"/>
</dbReference>
<sequence length="151" mass="16770">MIYDKISNIENYLGITPNLDTAIRFLASQDLNALPLGRTVIDGDLVFANVMEADAVPAEEKEFELHREYMDIQIDLTGVERIEIGDSASMELTAYHPETDFGTVKCPAAASCVLGPGNFILCMISEPHKPGILHTREQAHLKKCVVKVRRQ</sequence>